<evidence type="ECO:0000256" key="4">
    <source>
        <dbReference type="SAM" id="MobiDB-lite"/>
    </source>
</evidence>
<organism evidence="5 6">
    <name type="scientific">Anser cygnoides</name>
    <name type="common">Swan goose</name>
    <dbReference type="NCBI Taxonomy" id="8845"/>
    <lineage>
        <taxon>Eukaryota</taxon>
        <taxon>Metazoa</taxon>
        <taxon>Chordata</taxon>
        <taxon>Craniata</taxon>
        <taxon>Vertebrata</taxon>
        <taxon>Euteleostomi</taxon>
        <taxon>Archelosauria</taxon>
        <taxon>Archosauria</taxon>
        <taxon>Dinosauria</taxon>
        <taxon>Saurischia</taxon>
        <taxon>Theropoda</taxon>
        <taxon>Coelurosauria</taxon>
        <taxon>Aves</taxon>
        <taxon>Neognathae</taxon>
        <taxon>Galloanserae</taxon>
        <taxon>Anseriformes</taxon>
        <taxon>Anatidae</taxon>
        <taxon>Anserinae</taxon>
        <taxon>Anser</taxon>
    </lineage>
</organism>
<dbReference type="GO" id="GO:0005737">
    <property type="term" value="C:cytoplasm"/>
    <property type="evidence" value="ECO:0007669"/>
    <property type="project" value="TreeGrafter"/>
</dbReference>
<sequence>MGALYPQRGTPTQSRGPPPRGVGTPHGAWEPPPAGRRPGDEGRVLPPSLPPAPGTRIIYDRKFLLDRRNSPMAQTPPCHLPDIPGVTSPSAADEPKAEAGSSLSNHDGKPSTGDDAQFEMDI</sequence>
<evidence type="ECO:0000256" key="2">
    <source>
        <dbReference type="ARBA" id="ARBA00022845"/>
    </source>
</evidence>
<dbReference type="GO" id="GO:0008190">
    <property type="term" value="F:eukaryotic initiation factor 4E binding"/>
    <property type="evidence" value="ECO:0007669"/>
    <property type="project" value="InterPro"/>
</dbReference>
<reference evidence="5" key="2">
    <citation type="submission" date="2025-09" db="UniProtKB">
        <authorList>
            <consortium name="Ensembl"/>
        </authorList>
    </citation>
    <scope>IDENTIFICATION</scope>
</reference>
<proteinExistence type="inferred from homology"/>
<feature type="region of interest" description="Disordered" evidence="4">
    <location>
        <begin position="1"/>
        <end position="122"/>
    </location>
</feature>
<keyword evidence="2" id="KW-0810">Translation regulation</keyword>
<evidence type="ECO:0000313" key="6">
    <source>
        <dbReference type="Proteomes" id="UP000694521"/>
    </source>
</evidence>
<keyword evidence="3" id="KW-0652">Protein synthesis inhibitor</keyword>
<evidence type="ECO:0000256" key="1">
    <source>
        <dbReference type="ARBA" id="ARBA00005480"/>
    </source>
</evidence>
<dbReference type="AlphaFoldDB" id="A0A8B9DUT3"/>
<name>A0A8B9DUT3_ANSCY</name>
<feature type="compositionally biased region" description="Basic and acidic residues" evidence="4">
    <location>
        <begin position="58"/>
        <end position="69"/>
    </location>
</feature>
<dbReference type="Proteomes" id="UP000694521">
    <property type="component" value="Unplaced"/>
</dbReference>
<protein>
    <submittedName>
        <fullName evidence="5">Eukaryotic translation initiation factor 4E binding protein 2</fullName>
    </submittedName>
</protein>
<reference evidence="5" key="1">
    <citation type="submission" date="2025-08" db="UniProtKB">
        <authorList>
            <consortium name="Ensembl"/>
        </authorList>
    </citation>
    <scope>IDENTIFICATION</scope>
</reference>
<dbReference type="PANTHER" id="PTHR12669:SF4">
    <property type="entry name" value="EUKARYOTIC TRANSLATION INITIATION FACTOR 4E-BINDING PROTEIN 2"/>
    <property type="match status" value="1"/>
</dbReference>
<comment type="similarity">
    <text evidence="1">Belongs to the eIF4E-binding protein family.</text>
</comment>
<dbReference type="Pfam" id="PF05456">
    <property type="entry name" value="eIF_4EBP"/>
    <property type="match status" value="1"/>
</dbReference>
<dbReference type="GO" id="GO:0045947">
    <property type="term" value="P:negative regulation of translational initiation"/>
    <property type="evidence" value="ECO:0007669"/>
    <property type="project" value="InterPro"/>
</dbReference>
<evidence type="ECO:0000256" key="3">
    <source>
        <dbReference type="ARBA" id="ARBA00023193"/>
    </source>
</evidence>
<keyword evidence="6" id="KW-1185">Reference proteome</keyword>
<accession>A0A8B9DUT3</accession>
<evidence type="ECO:0000313" key="5">
    <source>
        <dbReference type="Ensembl" id="ENSACDP00005010555.1"/>
    </source>
</evidence>
<dbReference type="PANTHER" id="PTHR12669">
    <property type="entry name" value="EUKARYOTIC TRANSLATION INITIATION FACTOR 4E-BINDING PROTEIN"/>
    <property type="match status" value="1"/>
</dbReference>
<dbReference type="InterPro" id="IPR008606">
    <property type="entry name" value="EIF4EBP"/>
</dbReference>
<dbReference type="Ensembl" id="ENSACDT00005012649.1">
    <property type="protein sequence ID" value="ENSACDP00005010555.1"/>
    <property type="gene ID" value="ENSACDG00005007689.1"/>
</dbReference>